<dbReference type="InterPro" id="IPR004119">
    <property type="entry name" value="EcKL"/>
</dbReference>
<dbReference type="InterPro" id="IPR015897">
    <property type="entry name" value="CHK_kinase-like"/>
</dbReference>
<feature type="domain" description="CHK kinase-like" evidence="1">
    <location>
        <begin position="123"/>
        <end position="307"/>
    </location>
</feature>
<dbReference type="Proteomes" id="UP001153620">
    <property type="component" value="Chromosome 2"/>
</dbReference>
<dbReference type="OrthoDB" id="6334212at2759"/>
<dbReference type="Pfam" id="PF02958">
    <property type="entry name" value="EcKL"/>
    <property type="match status" value="1"/>
</dbReference>
<dbReference type="EMBL" id="OU895878">
    <property type="protein sequence ID" value="CAG9801796.1"/>
    <property type="molecule type" value="Genomic_DNA"/>
</dbReference>
<dbReference type="Gene3D" id="3.90.1200.10">
    <property type="match status" value="1"/>
</dbReference>
<evidence type="ECO:0000313" key="3">
    <source>
        <dbReference type="Proteomes" id="UP001153620"/>
    </source>
</evidence>
<dbReference type="PANTHER" id="PTHR11012:SF59">
    <property type="entry name" value="CHK KINASE-LIKE DOMAIN-CONTAINING PROTEIN-RELATED"/>
    <property type="match status" value="1"/>
</dbReference>
<accession>A0A9N9RRB0</accession>
<reference evidence="2" key="2">
    <citation type="submission" date="2022-10" db="EMBL/GenBank/DDBJ databases">
        <authorList>
            <consortium name="ENA_rothamsted_submissions"/>
            <consortium name="culmorum"/>
            <person name="King R."/>
        </authorList>
    </citation>
    <scope>NUCLEOTIDE SEQUENCE</scope>
</reference>
<sequence>MVELTENECLTIAKKVIGPNSFNILNYSTKRFGDFLGYLGEYYRLIITVRINSCEIRDLQFFVKSLPIVDFRNRRDMLIETGIFCKEMKIYESLLQKFVKFEKLHDDNEMWCPTIYLVRDDLIVFNDLTIIDYKILPFSTFDFTQQHVEATLKSLANLHACSIAYEKKEKILIGKEFSDILFETSITDIPWFTAGLEIIKIIARDEFGIENSNEFYDKIFGVIEVMEKSPFDVPKVLCHRDIWKNNLMFGNDPLNCILIDFQTSRYLSLSVDVTMAIICTTKRAHYEDMMSYYLQFYHQQLESKLSKFSINLKNIMKYQNFLKSCQYHKKVMLVYKTLVVTETQVPEELFNDFSKEDHVEYLGGDRWRLVKRFMDKDAMFKQRILESVEAVIDEFCDQKN</sequence>
<dbReference type="InterPro" id="IPR011009">
    <property type="entry name" value="Kinase-like_dom_sf"/>
</dbReference>
<keyword evidence="3" id="KW-1185">Reference proteome</keyword>
<gene>
    <name evidence="2" type="ORF">CHIRRI_LOCUS4717</name>
</gene>
<reference evidence="2" key="1">
    <citation type="submission" date="2022-01" db="EMBL/GenBank/DDBJ databases">
        <authorList>
            <person name="King R."/>
        </authorList>
    </citation>
    <scope>NUCLEOTIDE SEQUENCE</scope>
</reference>
<dbReference type="SUPFAM" id="SSF56112">
    <property type="entry name" value="Protein kinase-like (PK-like)"/>
    <property type="match status" value="1"/>
</dbReference>
<protein>
    <recommendedName>
        <fullName evidence="1">CHK kinase-like domain-containing protein</fullName>
    </recommendedName>
</protein>
<dbReference type="AlphaFoldDB" id="A0A9N9RRB0"/>
<evidence type="ECO:0000259" key="1">
    <source>
        <dbReference type="SMART" id="SM00587"/>
    </source>
</evidence>
<organism evidence="2 3">
    <name type="scientific">Chironomus riparius</name>
    <dbReference type="NCBI Taxonomy" id="315576"/>
    <lineage>
        <taxon>Eukaryota</taxon>
        <taxon>Metazoa</taxon>
        <taxon>Ecdysozoa</taxon>
        <taxon>Arthropoda</taxon>
        <taxon>Hexapoda</taxon>
        <taxon>Insecta</taxon>
        <taxon>Pterygota</taxon>
        <taxon>Neoptera</taxon>
        <taxon>Endopterygota</taxon>
        <taxon>Diptera</taxon>
        <taxon>Nematocera</taxon>
        <taxon>Chironomoidea</taxon>
        <taxon>Chironomidae</taxon>
        <taxon>Chironominae</taxon>
        <taxon>Chironomus</taxon>
    </lineage>
</organism>
<name>A0A9N9RRB0_9DIPT</name>
<proteinExistence type="predicted"/>
<evidence type="ECO:0000313" key="2">
    <source>
        <dbReference type="EMBL" id="CAG9801796.1"/>
    </source>
</evidence>
<dbReference type="SMART" id="SM00587">
    <property type="entry name" value="CHK"/>
    <property type="match status" value="1"/>
</dbReference>
<dbReference type="PANTHER" id="PTHR11012">
    <property type="entry name" value="PROTEIN KINASE-LIKE DOMAIN-CONTAINING"/>
    <property type="match status" value="1"/>
</dbReference>